<reference evidence="1" key="1">
    <citation type="submission" date="2022-06" db="EMBL/GenBank/DDBJ databases">
        <authorList>
            <person name="Legras J.-L."/>
            <person name="Devillers H."/>
            <person name="Grondin C."/>
        </authorList>
    </citation>
    <scope>NUCLEOTIDE SEQUENCE</scope>
    <source>
        <strain evidence="1">CLIB 1444</strain>
    </source>
</reference>
<organism evidence="1 2">
    <name type="scientific">[Candida] jaroonii</name>
    <dbReference type="NCBI Taxonomy" id="467808"/>
    <lineage>
        <taxon>Eukaryota</taxon>
        <taxon>Fungi</taxon>
        <taxon>Dikarya</taxon>
        <taxon>Ascomycota</taxon>
        <taxon>Saccharomycotina</taxon>
        <taxon>Pichiomycetes</taxon>
        <taxon>Debaryomycetaceae</taxon>
        <taxon>Yamadazyma</taxon>
    </lineage>
</organism>
<sequence>MISDQIFTSVVISMRRYLCWELYKCWFSVPFTTLNYREYSDMDGLNSRYSQFTLFNWTGQFILFGQLLLINFNYLFQLLQMYSAMALMEAELWVLIHLCRLKHEIDVIWLFMSLQCYLLYSTLKPM</sequence>
<accession>A0ACA9YEW1</accession>
<evidence type="ECO:0000313" key="2">
    <source>
        <dbReference type="Proteomes" id="UP001152531"/>
    </source>
</evidence>
<evidence type="ECO:0000313" key="1">
    <source>
        <dbReference type="EMBL" id="CAH6723630.1"/>
    </source>
</evidence>
<proteinExistence type="predicted"/>
<name>A0ACA9YEW1_9ASCO</name>
<dbReference type="Proteomes" id="UP001152531">
    <property type="component" value="Unassembled WGS sequence"/>
</dbReference>
<comment type="caution">
    <text evidence="1">The sequence shown here is derived from an EMBL/GenBank/DDBJ whole genome shotgun (WGS) entry which is preliminary data.</text>
</comment>
<keyword evidence="2" id="KW-1185">Reference proteome</keyword>
<dbReference type="EMBL" id="CALSDN010000017">
    <property type="protein sequence ID" value="CAH6723630.1"/>
    <property type="molecule type" value="Genomic_DNA"/>
</dbReference>
<protein>
    <submittedName>
        <fullName evidence="1">Uncharacterized protein</fullName>
    </submittedName>
</protein>
<gene>
    <name evidence="1" type="ORF">CLIB1444_17S01178</name>
</gene>